<evidence type="ECO:0000256" key="1">
    <source>
        <dbReference type="PROSITE-ProRule" id="PRU00047"/>
    </source>
</evidence>
<dbReference type="EnsemblMetazoa" id="XM_020006444.1">
    <property type="protein sequence ID" value="XP_019862003.1"/>
    <property type="gene ID" value="LOC109590544"/>
</dbReference>
<feature type="domain" description="Integrase catalytic" evidence="4">
    <location>
        <begin position="396"/>
        <end position="554"/>
    </location>
</feature>
<dbReference type="Pfam" id="PF13650">
    <property type="entry name" value="Asp_protease_2"/>
    <property type="match status" value="1"/>
</dbReference>
<dbReference type="PANTHER" id="PTHR37984:SF15">
    <property type="entry name" value="INTEGRASE CATALYTIC DOMAIN-CONTAINING PROTEIN"/>
    <property type="match status" value="1"/>
</dbReference>
<dbReference type="SMART" id="SM00343">
    <property type="entry name" value="ZnF_C2HC"/>
    <property type="match status" value="2"/>
</dbReference>
<dbReference type="SUPFAM" id="SSF53098">
    <property type="entry name" value="Ribonuclease H-like"/>
    <property type="match status" value="1"/>
</dbReference>
<feature type="compositionally biased region" description="Basic residues" evidence="2">
    <location>
        <begin position="238"/>
        <end position="251"/>
    </location>
</feature>
<dbReference type="eggNOG" id="KOG0017">
    <property type="taxonomic scope" value="Eukaryota"/>
</dbReference>
<keyword evidence="1" id="KW-0479">Metal-binding</keyword>
<dbReference type="EnsemblMetazoa" id="Aqu2.1.07750_001">
    <property type="protein sequence ID" value="Aqu2.1.07750_001"/>
    <property type="gene ID" value="Aqu2.1.07750"/>
</dbReference>
<reference evidence="5" key="2">
    <citation type="submission" date="2017-05" db="UniProtKB">
        <authorList>
            <consortium name="EnsemblMetazoa"/>
        </authorList>
    </citation>
    <scope>IDENTIFICATION</scope>
</reference>
<dbReference type="KEGG" id="aqu:109590544"/>
<evidence type="ECO:0008006" key="7">
    <source>
        <dbReference type="Google" id="ProtNLM"/>
    </source>
</evidence>
<dbReference type="OrthoDB" id="775972at2759"/>
<accession>A0A1X7T093</accession>
<evidence type="ECO:0000313" key="6">
    <source>
        <dbReference type="Proteomes" id="UP000007879"/>
    </source>
</evidence>
<dbReference type="FunFam" id="1.10.340.70:FF:000001">
    <property type="entry name" value="Retrovirus-related Pol polyprotein from transposon gypsy-like Protein"/>
    <property type="match status" value="1"/>
</dbReference>
<dbReference type="InterPro" id="IPR001878">
    <property type="entry name" value="Znf_CCHC"/>
</dbReference>
<protein>
    <recommendedName>
        <fullName evidence="7">Endonuclease</fullName>
    </recommendedName>
</protein>
<dbReference type="PROSITE" id="PS50158">
    <property type="entry name" value="ZF_CCHC"/>
    <property type="match status" value="2"/>
</dbReference>
<dbReference type="Pfam" id="PF22938">
    <property type="entry name" value="Integrase_p58_C"/>
    <property type="match status" value="1"/>
</dbReference>
<evidence type="ECO:0000313" key="5">
    <source>
        <dbReference type="EnsemblMetazoa" id="Aqu2.1.07750_001"/>
    </source>
</evidence>
<dbReference type="FunFam" id="3.30.420.10:FF:000032">
    <property type="entry name" value="Retrovirus-related Pol polyprotein from transposon 297-like Protein"/>
    <property type="match status" value="1"/>
</dbReference>
<dbReference type="GO" id="GO:0015074">
    <property type="term" value="P:DNA integration"/>
    <property type="evidence" value="ECO:0007669"/>
    <property type="project" value="InterPro"/>
</dbReference>
<sequence>MKNTERRCHGCGELGHLYRECPKGEKGEQQAGAGGSQSKKTDPRKCFKCGNVGHIAAKCTRNRGYYMKSWQTRTRSTSGKIGDIVCWGKIEGVPVEMLLDTGCSYTLVQTQLIPDICLIEGETVLVQCAHGDITEYPVAEVSMVIEGVERRMRVGVSDSLPRPVLAGTDLMRVFGKKRVEDCMVMTRSQQKEEQRQKEEVEKKERESGAVAKQLLEDTTEIEQDGMDTLHEDLFSRPGKTRKTRSQKKKGKREWILKNSMVGQKELPSGKEELRKMQAEDETLVTIGKQADGLLESLPGVKYVRKEGLLYRCSSVKGGTEQLILPVGCRRKVLHLAHTIPLGGHLGQKKTTDRVMKRFFWPGVTQDVKKHCQTCPECQRTSGKRFTPKARMRSLPIIDTPFRRIAMDIVGPLEKSRRGNKYILVVCDYATRYPEAFALRSIDAGTIAEKLVELMSRVGLPDEILTDQGSNFTSRLLAEVYGMLRIKGIRTTPYHPQTDGLVERFNGTLKRMLRSCTSRNPKEWDTLLPYLLFAYREVPQESTGFSPFELLYGRAVRGPLDVLKESWETKEDHAEDIVAYVTEMRSRLEEMSELARENLKRSQGKQKVWYDRKARDRKFGPGDKVLVMLPSSTHKLTAEWKGPFKIIRAVGEVNYEVEIGRGQKTKIFHINMLKQWREADETSYMIGCIHEDQEWRFRIQYKRGKDNGNADGLSRGPLSEQRSCSSEAEGDVINCT</sequence>
<dbReference type="InterPro" id="IPR036875">
    <property type="entry name" value="Znf_CCHC_sf"/>
</dbReference>
<dbReference type="InterPro" id="IPR036397">
    <property type="entry name" value="RNaseH_sf"/>
</dbReference>
<dbReference type="OMA" id="NTERRCH"/>
<dbReference type="InterPro" id="IPR054465">
    <property type="entry name" value="Integrase_p58-like_C"/>
</dbReference>
<feature type="region of interest" description="Disordered" evidence="2">
    <location>
        <begin position="707"/>
        <end position="735"/>
    </location>
</feature>
<dbReference type="SUPFAM" id="SSF57756">
    <property type="entry name" value="Retrovirus zinc finger-like domains"/>
    <property type="match status" value="2"/>
</dbReference>
<keyword evidence="6" id="KW-1185">Reference proteome</keyword>
<dbReference type="InterPro" id="IPR041588">
    <property type="entry name" value="Integrase_H2C2"/>
</dbReference>
<dbReference type="InParanoid" id="A0A1X7T093"/>
<dbReference type="Gene3D" id="4.10.60.10">
    <property type="entry name" value="Zinc finger, CCHC-type"/>
    <property type="match status" value="1"/>
</dbReference>
<feature type="region of interest" description="Disordered" evidence="2">
    <location>
        <begin position="231"/>
        <end position="251"/>
    </location>
</feature>
<dbReference type="PROSITE" id="PS50994">
    <property type="entry name" value="INTEGRASE"/>
    <property type="match status" value="1"/>
</dbReference>
<reference evidence="6" key="1">
    <citation type="journal article" date="2010" name="Nature">
        <title>The Amphimedon queenslandica genome and the evolution of animal complexity.</title>
        <authorList>
            <person name="Srivastava M."/>
            <person name="Simakov O."/>
            <person name="Chapman J."/>
            <person name="Fahey B."/>
            <person name="Gauthier M.E."/>
            <person name="Mitros T."/>
            <person name="Richards G.S."/>
            <person name="Conaco C."/>
            <person name="Dacre M."/>
            <person name="Hellsten U."/>
            <person name="Larroux C."/>
            <person name="Putnam N.H."/>
            <person name="Stanke M."/>
            <person name="Adamska M."/>
            <person name="Darling A."/>
            <person name="Degnan S.M."/>
            <person name="Oakley T.H."/>
            <person name="Plachetzki D.C."/>
            <person name="Zhai Y."/>
            <person name="Adamski M."/>
            <person name="Calcino A."/>
            <person name="Cummins S.F."/>
            <person name="Goodstein D.M."/>
            <person name="Harris C."/>
            <person name="Jackson D.J."/>
            <person name="Leys S.P."/>
            <person name="Shu S."/>
            <person name="Woodcroft B.J."/>
            <person name="Vervoort M."/>
            <person name="Kosik K.S."/>
            <person name="Manning G."/>
            <person name="Degnan B.M."/>
            <person name="Rokhsar D.S."/>
        </authorList>
    </citation>
    <scope>NUCLEOTIDE SEQUENCE [LARGE SCALE GENOMIC DNA]</scope>
</reference>
<dbReference type="GO" id="GO:0003676">
    <property type="term" value="F:nucleic acid binding"/>
    <property type="evidence" value="ECO:0007669"/>
    <property type="project" value="InterPro"/>
</dbReference>
<dbReference type="InterPro" id="IPR012337">
    <property type="entry name" value="RNaseH-like_sf"/>
</dbReference>
<gene>
    <name evidence="5" type="primary">109590544</name>
</gene>
<dbReference type="Gene3D" id="2.40.70.10">
    <property type="entry name" value="Acid Proteases"/>
    <property type="match status" value="1"/>
</dbReference>
<dbReference type="AlphaFoldDB" id="A0A1X7T093"/>
<dbReference type="SUPFAM" id="SSF50630">
    <property type="entry name" value="Acid proteases"/>
    <property type="match status" value="1"/>
</dbReference>
<dbReference type="Proteomes" id="UP000007879">
    <property type="component" value="Unassembled WGS sequence"/>
</dbReference>
<evidence type="ECO:0000259" key="4">
    <source>
        <dbReference type="PROSITE" id="PS50994"/>
    </source>
</evidence>
<feature type="domain" description="CCHC-type" evidence="3">
    <location>
        <begin position="44"/>
        <end position="61"/>
    </location>
</feature>
<keyword evidence="1" id="KW-0862">Zinc</keyword>
<dbReference type="Pfam" id="PF00665">
    <property type="entry name" value="rve"/>
    <property type="match status" value="1"/>
</dbReference>
<feature type="region of interest" description="Disordered" evidence="2">
    <location>
        <begin position="187"/>
        <end position="209"/>
    </location>
</feature>
<dbReference type="Gene3D" id="1.10.340.70">
    <property type="match status" value="1"/>
</dbReference>
<keyword evidence="1" id="KW-0863">Zinc-finger</keyword>
<organism evidence="5">
    <name type="scientific">Amphimedon queenslandica</name>
    <name type="common">Sponge</name>
    <dbReference type="NCBI Taxonomy" id="400682"/>
    <lineage>
        <taxon>Eukaryota</taxon>
        <taxon>Metazoa</taxon>
        <taxon>Porifera</taxon>
        <taxon>Demospongiae</taxon>
        <taxon>Heteroscleromorpha</taxon>
        <taxon>Haplosclerida</taxon>
        <taxon>Niphatidae</taxon>
        <taxon>Amphimedon</taxon>
    </lineage>
</organism>
<dbReference type="InterPro" id="IPR050951">
    <property type="entry name" value="Retrovirus_Pol_polyprotein"/>
</dbReference>
<feature type="domain" description="CCHC-type" evidence="3">
    <location>
        <begin position="6"/>
        <end position="23"/>
    </location>
</feature>
<feature type="compositionally biased region" description="Basic and acidic residues" evidence="2">
    <location>
        <begin position="189"/>
        <end position="207"/>
    </location>
</feature>
<dbReference type="Pfam" id="PF17921">
    <property type="entry name" value="Integrase_H2C2"/>
    <property type="match status" value="1"/>
</dbReference>
<name>A0A1X7T093_AMPQE</name>
<evidence type="ECO:0000259" key="3">
    <source>
        <dbReference type="PROSITE" id="PS50158"/>
    </source>
</evidence>
<evidence type="ECO:0000256" key="2">
    <source>
        <dbReference type="SAM" id="MobiDB-lite"/>
    </source>
</evidence>
<dbReference type="PANTHER" id="PTHR37984">
    <property type="entry name" value="PROTEIN CBG26694"/>
    <property type="match status" value="1"/>
</dbReference>
<proteinExistence type="predicted"/>
<dbReference type="GO" id="GO:0008270">
    <property type="term" value="F:zinc ion binding"/>
    <property type="evidence" value="ECO:0007669"/>
    <property type="project" value="UniProtKB-KW"/>
</dbReference>
<dbReference type="InterPro" id="IPR001584">
    <property type="entry name" value="Integrase_cat-core"/>
</dbReference>
<dbReference type="Pfam" id="PF00098">
    <property type="entry name" value="zf-CCHC"/>
    <property type="match status" value="1"/>
</dbReference>
<dbReference type="Gene3D" id="3.30.420.10">
    <property type="entry name" value="Ribonuclease H-like superfamily/Ribonuclease H"/>
    <property type="match status" value="1"/>
</dbReference>
<dbReference type="InterPro" id="IPR021109">
    <property type="entry name" value="Peptidase_aspartic_dom_sf"/>
</dbReference>